<evidence type="ECO:0000256" key="10">
    <source>
        <dbReference type="RuleBase" id="RU000461"/>
    </source>
</evidence>
<dbReference type="InterPro" id="IPR017972">
    <property type="entry name" value="Cyt_P450_CS"/>
</dbReference>
<proteinExistence type="inferred from homology"/>
<keyword evidence="6 10" id="KW-0560">Oxidoreductase</keyword>
<organism evidence="11 12">
    <name type="scientific">Agaricus bisporus var. burnettii (strain JB137-S8 / ATCC MYA-4627 / FGSC 10392)</name>
    <name type="common">White button mushroom</name>
    <dbReference type="NCBI Taxonomy" id="597362"/>
    <lineage>
        <taxon>Eukaryota</taxon>
        <taxon>Fungi</taxon>
        <taxon>Dikarya</taxon>
        <taxon>Basidiomycota</taxon>
        <taxon>Agaricomycotina</taxon>
        <taxon>Agaricomycetes</taxon>
        <taxon>Agaricomycetidae</taxon>
        <taxon>Agaricales</taxon>
        <taxon>Agaricineae</taxon>
        <taxon>Agaricaceae</taxon>
        <taxon>Agaricus</taxon>
    </lineage>
</organism>
<dbReference type="InterPro" id="IPR001128">
    <property type="entry name" value="Cyt_P450"/>
</dbReference>
<keyword evidence="7 9" id="KW-0408">Iron</keyword>
<dbReference type="InterPro" id="IPR050364">
    <property type="entry name" value="Cytochrome_P450_fung"/>
</dbReference>
<name>K5WZE2_AGABU</name>
<dbReference type="GO" id="GO:0020037">
    <property type="term" value="F:heme binding"/>
    <property type="evidence" value="ECO:0007669"/>
    <property type="project" value="InterPro"/>
</dbReference>
<comment type="cofactor">
    <cofactor evidence="1 9">
        <name>heme</name>
        <dbReference type="ChEBI" id="CHEBI:30413"/>
    </cofactor>
</comment>
<dbReference type="SUPFAM" id="SSF48264">
    <property type="entry name" value="Cytochrome P450"/>
    <property type="match status" value="1"/>
</dbReference>
<dbReference type="GeneID" id="18831547"/>
<accession>K5WZE2</accession>
<dbReference type="Gene3D" id="1.10.630.10">
    <property type="entry name" value="Cytochrome P450"/>
    <property type="match status" value="1"/>
</dbReference>
<evidence type="ECO:0000256" key="6">
    <source>
        <dbReference type="ARBA" id="ARBA00023002"/>
    </source>
</evidence>
<evidence type="ECO:0000313" key="12">
    <source>
        <dbReference type="Proteomes" id="UP000008493"/>
    </source>
</evidence>
<evidence type="ECO:0000256" key="3">
    <source>
        <dbReference type="ARBA" id="ARBA00010617"/>
    </source>
</evidence>
<dbReference type="HOGENOM" id="CLU_001570_2_3_1"/>
<dbReference type="KEGG" id="abp:AGABI1DRAFT78921"/>
<dbReference type="Proteomes" id="UP000008493">
    <property type="component" value="Unassembled WGS sequence"/>
</dbReference>
<dbReference type="Pfam" id="PF00067">
    <property type="entry name" value="p450"/>
    <property type="match status" value="1"/>
</dbReference>
<comment type="pathway">
    <text evidence="2">Secondary metabolite biosynthesis.</text>
</comment>
<evidence type="ECO:0000256" key="2">
    <source>
        <dbReference type="ARBA" id="ARBA00005179"/>
    </source>
</evidence>
<evidence type="ECO:0000256" key="8">
    <source>
        <dbReference type="ARBA" id="ARBA00023033"/>
    </source>
</evidence>
<keyword evidence="12" id="KW-1185">Reference proteome</keyword>
<dbReference type="RefSeq" id="XP_007333155.1">
    <property type="nucleotide sequence ID" value="XM_007333093.1"/>
</dbReference>
<evidence type="ECO:0000256" key="7">
    <source>
        <dbReference type="ARBA" id="ARBA00023004"/>
    </source>
</evidence>
<dbReference type="InterPro" id="IPR036396">
    <property type="entry name" value="Cyt_P450_sf"/>
</dbReference>
<dbReference type="PANTHER" id="PTHR46300">
    <property type="entry name" value="P450, PUTATIVE (EUROFUNG)-RELATED-RELATED"/>
    <property type="match status" value="1"/>
</dbReference>
<dbReference type="OMA" id="CREGLPC"/>
<dbReference type="EMBL" id="JH971404">
    <property type="protein sequence ID" value="EKM76198.1"/>
    <property type="molecule type" value="Genomic_DNA"/>
</dbReference>
<evidence type="ECO:0000256" key="5">
    <source>
        <dbReference type="ARBA" id="ARBA00022723"/>
    </source>
</evidence>
<reference evidence="12" key="1">
    <citation type="journal article" date="2012" name="Proc. Natl. Acad. Sci. U.S.A.">
        <title>Genome sequence of the button mushroom Agaricus bisporus reveals mechanisms governing adaptation to a humic-rich ecological niche.</title>
        <authorList>
            <person name="Morin E."/>
            <person name="Kohler A."/>
            <person name="Baker A.R."/>
            <person name="Foulongne-Oriol M."/>
            <person name="Lombard V."/>
            <person name="Nagy L.G."/>
            <person name="Ohm R.A."/>
            <person name="Patyshakuliyeva A."/>
            <person name="Brun A."/>
            <person name="Aerts A.L."/>
            <person name="Bailey A.M."/>
            <person name="Billette C."/>
            <person name="Coutinho P.M."/>
            <person name="Deakin G."/>
            <person name="Doddapaneni H."/>
            <person name="Floudas D."/>
            <person name="Grimwood J."/>
            <person name="Hilden K."/>
            <person name="Kuees U."/>
            <person name="LaButti K.M."/>
            <person name="Lapidus A."/>
            <person name="Lindquist E.A."/>
            <person name="Lucas S.M."/>
            <person name="Murat C."/>
            <person name="Riley R.W."/>
            <person name="Salamov A.A."/>
            <person name="Schmutz J."/>
            <person name="Subramanian V."/>
            <person name="Woesten H.A.B."/>
            <person name="Xu J."/>
            <person name="Eastwood D.C."/>
            <person name="Foster G.D."/>
            <person name="Sonnenberg A.S."/>
            <person name="Cullen D."/>
            <person name="de Vries R.P."/>
            <person name="Lundell T."/>
            <person name="Hibbett D.S."/>
            <person name="Henrissat B."/>
            <person name="Burton K.S."/>
            <person name="Kerrigan R.W."/>
            <person name="Challen M.P."/>
            <person name="Grigoriev I.V."/>
            <person name="Martin F."/>
        </authorList>
    </citation>
    <scope>NUCLEOTIDE SEQUENCE [LARGE SCALE GENOMIC DNA]</scope>
    <source>
        <strain evidence="12">JB137-S8 / ATCC MYA-4627 / FGSC 10392</strain>
    </source>
</reference>
<gene>
    <name evidence="11" type="ORF">AGABI1DRAFT_78921</name>
</gene>
<protein>
    <recommendedName>
        <fullName evidence="13">Cytochrome P450</fullName>
    </recommendedName>
</protein>
<dbReference type="PANTHER" id="PTHR46300:SF7">
    <property type="entry name" value="P450, PUTATIVE (EUROFUNG)-RELATED"/>
    <property type="match status" value="1"/>
</dbReference>
<dbReference type="GO" id="GO:0005506">
    <property type="term" value="F:iron ion binding"/>
    <property type="evidence" value="ECO:0007669"/>
    <property type="project" value="InterPro"/>
</dbReference>
<sequence length="518" mass="59193">MAFSLTRYLALLAFAVGIAARYFSSRRYRHPPGPRPLPFVGNALQIPFTRPENKFAEWGAQYGDVVRLKVFGQVMIVLNTLDAARELLDKRSSLYSDRPRFVLFSELMGWSHATTHVRYGQQFRRHRRWINHFFNCRTVTSFRPLQAKETVVLLKSLAEDPDAMINHLKRYAAATILKITYNRDVESVDDLFVKLVDKAATLTVESGSPAATLVDFFPSMKYLPTWLPFTNFKRNALETRKAVEVMFRVPYDLVIKDMRDGGGGQSYVSTLVEKLSNVEGHVSPEDRSDIQGSAGTLYAAAEDTTVSALQTFILAMVLNPDVYKKLQDEMDSVCGDQRLPTHEDRLSLPYLECVLKECLRWNVPVPMGLPHRLMEDDVYRDWYLSSGTTVLVNIRSILHDCDAPLEFNPERYIKNPDLPDPRTVIFGFGRRICPGRHFAEENLWSISTNLIATMDITKAIDENGDPITPPVEFTTGFVSHPKPFKCNIKPRSDQRWKLVEQTELDDYVFPSSGYKRFN</sequence>
<dbReference type="AlphaFoldDB" id="K5WZE2"/>
<evidence type="ECO:0000256" key="4">
    <source>
        <dbReference type="ARBA" id="ARBA00022617"/>
    </source>
</evidence>
<dbReference type="GO" id="GO:0016705">
    <property type="term" value="F:oxidoreductase activity, acting on paired donors, with incorporation or reduction of molecular oxygen"/>
    <property type="evidence" value="ECO:0007669"/>
    <property type="project" value="InterPro"/>
</dbReference>
<keyword evidence="4 9" id="KW-0349">Heme</keyword>
<feature type="binding site" description="axial binding residue" evidence="9">
    <location>
        <position position="433"/>
    </location>
    <ligand>
        <name>heme</name>
        <dbReference type="ChEBI" id="CHEBI:30413"/>
    </ligand>
    <ligandPart>
        <name>Fe</name>
        <dbReference type="ChEBI" id="CHEBI:18248"/>
    </ligandPart>
</feature>
<evidence type="ECO:0000256" key="1">
    <source>
        <dbReference type="ARBA" id="ARBA00001971"/>
    </source>
</evidence>
<dbReference type="OrthoDB" id="2789670at2759"/>
<dbReference type="eggNOG" id="KOG0156">
    <property type="taxonomic scope" value="Eukaryota"/>
</dbReference>
<evidence type="ECO:0000313" key="11">
    <source>
        <dbReference type="EMBL" id="EKM76198.1"/>
    </source>
</evidence>
<dbReference type="CDD" id="cd11065">
    <property type="entry name" value="CYP64-like"/>
    <property type="match status" value="1"/>
</dbReference>
<keyword evidence="5 9" id="KW-0479">Metal-binding</keyword>
<evidence type="ECO:0008006" key="13">
    <source>
        <dbReference type="Google" id="ProtNLM"/>
    </source>
</evidence>
<comment type="similarity">
    <text evidence="3 10">Belongs to the cytochrome P450 family.</text>
</comment>
<keyword evidence="8 10" id="KW-0503">Monooxygenase</keyword>
<dbReference type="InterPro" id="IPR002401">
    <property type="entry name" value="Cyt_P450_E_grp-I"/>
</dbReference>
<dbReference type="InParanoid" id="K5WZE2"/>
<dbReference type="PROSITE" id="PS00086">
    <property type="entry name" value="CYTOCHROME_P450"/>
    <property type="match status" value="1"/>
</dbReference>
<dbReference type="PRINTS" id="PR00463">
    <property type="entry name" value="EP450I"/>
</dbReference>
<dbReference type="GO" id="GO:0004497">
    <property type="term" value="F:monooxygenase activity"/>
    <property type="evidence" value="ECO:0007669"/>
    <property type="project" value="UniProtKB-KW"/>
</dbReference>
<evidence type="ECO:0000256" key="9">
    <source>
        <dbReference type="PIRSR" id="PIRSR602401-1"/>
    </source>
</evidence>